<dbReference type="Gene3D" id="3.30.450.20">
    <property type="entry name" value="PAS domain"/>
    <property type="match status" value="2"/>
</dbReference>
<feature type="domain" description="PAS" evidence="7">
    <location>
        <begin position="107"/>
        <end position="176"/>
    </location>
</feature>
<evidence type="ECO:0000256" key="1">
    <source>
        <dbReference type="ARBA" id="ARBA00000085"/>
    </source>
</evidence>
<dbReference type="InterPro" id="IPR036097">
    <property type="entry name" value="HisK_dim/P_sf"/>
</dbReference>
<dbReference type="SUPFAM" id="SSF55874">
    <property type="entry name" value="ATPase domain of HSP90 chaperone/DNA topoisomerase II/histidine kinase"/>
    <property type="match status" value="1"/>
</dbReference>
<accession>A0A6J4N5C5</accession>
<dbReference type="PRINTS" id="PR00344">
    <property type="entry name" value="BCTRLSENSOR"/>
</dbReference>
<dbReference type="CDD" id="cd00082">
    <property type="entry name" value="HisKA"/>
    <property type="match status" value="1"/>
</dbReference>
<evidence type="ECO:0000256" key="4">
    <source>
        <dbReference type="ARBA" id="ARBA00022679"/>
    </source>
</evidence>
<feature type="non-terminal residue" evidence="8">
    <location>
        <position position="1"/>
    </location>
</feature>
<dbReference type="PANTHER" id="PTHR43047">
    <property type="entry name" value="TWO-COMPONENT HISTIDINE PROTEIN KINASE"/>
    <property type="match status" value="1"/>
</dbReference>
<dbReference type="PROSITE" id="PS50109">
    <property type="entry name" value="HIS_KIN"/>
    <property type="match status" value="1"/>
</dbReference>
<keyword evidence="4" id="KW-0808">Transferase</keyword>
<dbReference type="SMART" id="SM00387">
    <property type="entry name" value="HATPase_c"/>
    <property type="match status" value="1"/>
</dbReference>
<dbReference type="AlphaFoldDB" id="A0A6J4N5C5"/>
<dbReference type="InterPro" id="IPR003594">
    <property type="entry name" value="HATPase_dom"/>
</dbReference>
<sequence>ERIPALEAVSDGFCMVGPEWRLTYCNAAAERMLGTPREELLGLTVSDAFPGTDESSVRERLSRARGAGGPVRLPGEEIFPDAPHPFCVIVTPAEDGVALQLRAVEPDAGRSRGLLESLRHGCVAVDAAGRITYANRAARGVLGARRDAVPGAEIWSLLPPEPAILRESLRAALADGKPHRLHSINVEAEPFRGRFFDVWTRPLAHGGASILFEDVTARIERDRDLARYAAEAEEASRARARFFAAASHELRTPLHAIVGYSHLLATATFGPLPREAQRAAERSSLCAEHLSQLVDDVLLLSTTEIDRLRVVPVKLAPANFLHAAMEPLRVQAEAKGLSFTISAPETLPAVESDPERLRQVLQAVVGNALKFTPRGGVRVEARTASDPGTMEFRVADTGPGIPADDRERIFQPFEQLCDPSRTDSATRGTGLGLTVARQLARRLHGTLDVEDDAATAGAVFRLRVPVDFPSQG</sequence>
<dbReference type="GO" id="GO:0000155">
    <property type="term" value="F:phosphorelay sensor kinase activity"/>
    <property type="evidence" value="ECO:0007669"/>
    <property type="project" value="InterPro"/>
</dbReference>
<dbReference type="Gene3D" id="3.30.565.10">
    <property type="entry name" value="Histidine kinase-like ATPase, C-terminal domain"/>
    <property type="match status" value="1"/>
</dbReference>
<dbReference type="EC" id="2.7.13.3" evidence="2"/>
<dbReference type="SMART" id="SM00388">
    <property type="entry name" value="HisKA"/>
    <property type="match status" value="1"/>
</dbReference>
<dbReference type="InterPro" id="IPR035965">
    <property type="entry name" value="PAS-like_dom_sf"/>
</dbReference>
<proteinExistence type="predicted"/>
<dbReference type="InterPro" id="IPR004358">
    <property type="entry name" value="Sig_transdc_His_kin-like_C"/>
</dbReference>
<dbReference type="SMART" id="SM00091">
    <property type="entry name" value="PAS"/>
    <property type="match status" value="2"/>
</dbReference>
<evidence type="ECO:0000313" key="8">
    <source>
        <dbReference type="EMBL" id="CAA9377869.1"/>
    </source>
</evidence>
<reference evidence="8" key="1">
    <citation type="submission" date="2020-02" db="EMBL/GenBank/DDBJ databases">
        <authorList>
            <person name="Meier V. D."/>
        </authorList>
    </citation>
    <scope>NUCLEOTIDE SEQUENCE</scope>
    <source>
        <strain evidence="8">AVDCRST_MAG89</strain>
    </source>
</reference>
<evidence type="ECO:0000256" key="5">
    <source>
        <dbReference type="ARBA" id="ARBA00022777"/>
    </source>
</evidence>
<dbReference type="CDD" id="cd00130">
    <property type="entry name" value="PAS"/>
    <property type="match status" value="2"/>
</dbReference>
<dbReference type="InterPro" id="IPR036890">
    <property type="entry name" value="HATPase_C_sf"/>
</dbReference>
<evidence type="ECO:0000259" key="6">
    <source>
        <dbReference type="PROSITE" id="PS50109"/>
    </source>
</evidence>
<evidence type="ECO:0000259" key="7">
    <source>
        <dbReference type="PROSITE" id="PS50112"/>
    </source>
</evidence>
<keyword evidence="5" id="KW-0418">Kinase</keyword>
<dbReference type="Pfam" id="PF00512">
    <property type="entry name" value="HisKA"/>
    <property type="match status" value="1"/>
</dbReference>
<dbReference type="InterPro" id="IPR000014">
    <property type="entry name" value="PAS"/>
</dbReference>
<dbReference type="SUPFAM" id="SSF47384">
    <property type="entry name" value="Homodimeric domain of signal transducing histidine kinase"/>
    <property type="match status" value="1"/>
</dbReference>
<dbReference type="Pfam" id="PF02518">
    <property type="entry name" value="HATPase_c"/>
    <property type="match status" value="1"/>
</dbReference>
<feature type="domain" description="Histidine kinase" evidence="6">
    <location>
        <begin position="245"/>
        <end position="468"/>
    </location>
</feature>
<dbReference type="Pfam" id="PF08448">
    <property type="entry name" value="PAS_4"/>
    <property type="match status" value="2"/>
</dbReference>
<dbReference type="NCBIfam" id="TIGR00229">
    <property type="entry name" value="sensory_box"/>
    <property type="match status" value="2"/>
</dbReference>
<feature type="domain" description="PAS" evidence="7">
    <location>
        <begin position="1"/>
        <end position="68"/>
    </location>
</feature>
<comment type="catalytic activity">
    <reaction evidence="1">
        <text>ATP + protein L-histidine = ADP + protein N-phospho-L-histidine.</text>
        <dbReference type="EC" id="2.7.13.3"/>
    </reaction>
</comment>
<protein>
    <recommendedName>
        <fullName evidence="2">histidine kinase</fullName>
        <ecNumber evidence="2">2.7.13.3</ecNumber>
    </recommendedName>
</protein>
<dbReference type="Gene3D" id="1.10.287.130">
    <property type="match status" value="1"/>
</dbReference>
<dbReference type="EMBL" id="CADCTV010001081">
    <property type="protein sequence ID" value="CAA9377869.1"/>
    <property type="molecule type" value="Genomic_DNA"/>
</dbReference>
<gene>
    <name evidence="8" type="ORF">AVDCRST_MAG89-5147</name>
</gene>
<keyword evidence="3" id="KW-0597">Phosphoprotein</keyword>
<evidence type="ECO:0000256" key="3">
    <source>
        <dbReference type="ARBA" id="ARBA00022553"/>
    </source>
</evidence>
<evidence type="ECO:0000256" key="2">
    <source>
        <dbReference type="ARBA" id="ARBA00012438"/>
    </source>
</evidence>
<dbReference type="PROSITE" id="PS50112">
    <property type="entry name" value="PAS"/>
    <property type="match status" value="2"/>
</dbReference>
<name>A0A6J4N5C5_9BACT</name>
<dbReference type="SUPFAM" id="SSF55785">
    <property type="entry name" value="PYP-like sensor domain (PAS domain)"/>
    <property type="match status" value="2"/>
</dbReference>
<dbReference type="InterPro" id="IPR013656">
    <property type="entry name" value="PAS_4"/>
</dbReference>
<organism evidence="8">
    <name type="scientific">uncultured Gemmatimonadota bacterium</name>
    <dbReference type="NCBI Taxonomy" id="203437"/>
    <lineage>
        <taxon>Bacteria</taxon>
        <taxon>Pseudomonadati</taxon>
        <taxon>Gemmatimonadota</taxon>
        <taxon>environmental samples</taxon>
    </lineage>
</organism>
<dbReference type="InterPro" id="IPR003661">
    <property type="entry name" value="HisK_dim/P_dom"/>
</dbReference>
<dbReference type="InterPro" id="IPR005467">
    <property type="entry name" value="His_kinase_dom"/>
</dbReference>